<keyword evidence="1" id="KW-1133">Transmembrane helix</keyword>
<keyword evidence="1" id="KW-0472">Membrane</keyword>
<dbReference type="RefSeq" id="WP_348944715.1">
    <property type="nucleotide sequence ID" value="NZ_CP157355.1"/>
</dbReference>
<evidence type="ECO:0000313" key="3">
    <source>
        <dbReference type="EMBL" id="XBM00360.1"/>
    </source>
</evidence>
<feature type="transmembrane region" description="Helical" evidence="1">
    <location>
        <begin position="202"/>
        <end position="223"/>
    </location>
</feature>
<feature type="domain" description="Urease accessory protein UreH-like transmembrane" evidence="2">
    <location>
        <begin position="8"/>
        <end position="208"/>
    </location>
</feature>
<dbReference type="PANTHER" id="PTHR42208:SF1">
    <property type="entry name" value="HEAVY METAL TRANSPORTER"/>
    <property type="match status" value="1"/>
</dbReference>
<feature type="transmembrane region" description="Helical" evidence="1">
    <location>
        <begin position="6"/>
        <end position="31"/>
    </location>
</feature>
<gene>
    <name evidence="3" type="ORF">ABHF33_15070</name>
</gene>
<dbReference type="EMBL" id="CP157355">
    <property type="protein sequence ID" value="XBM00360.1"/>
    <property type="molecule type" value="Genomic_DNA"/>
</dbReference>
<evidence type="ECO:0000259" key="2">
    <source>
        <dbReference type="Pfam" id="PF13386"/>
    </source>
</evidence>
<dbReference type="AlphaFoldDB" id="A0AAU7F9R8"/>
<proteinExistence type="predicted"/>
<feature type="transmembrane region" description="Helical" evidence="1">
    <location>
        <begin position="162"/>
        <end position="181"/>
    </location>
</feature>
<evidence type="ECO:0000256" key="1">
    <source>
        <dbReference type="SAM" id="Phobius"/>
    </source>
</evidence>
<dbReference type="KEGG" id="cmav:ABHF33_15070"/>
<keyword evidence="1" id="KW-0812">Transmembrane</keyword>
<accession>A0AAU7F9R8</accession>
<sequence length="224" mass="23874">MLEINLLALFLAGLLGGGHCAGMCGGIVTAFSLQLPAGARWPYLLGFNLGRLAGYALIGALLGALASFATLAALQSVKVGLFFAANVLLFILGLYIAGWSKALTRIEALGQPLWRRIQPLMRKLLPIRSIWQTPLIGLLWGWIPCGLVYTASLSALASANPINGAGIMLAFGLGTLPNLLLMGLMAHKLQTLLKKIWFRRSCGLLVMALAAHQLALLVGYMSVH</sequence>
<dbReference type="InterPro" id="IPR039447">
    <property type="entry name" value="UreH-like_TM_dom"/>
</dbReference>
<name>A0AAU7F9R8_9NEIS</name>
<reference evidence="3" key="1">
    <citation type="submission" date="2024-05" db="EMBL/GenBank/DDBJ databases">
        <authorList>
            <person name="Yang L."/>
            <person name="Pan L."/>
        </authorList>
    </citation>
    <scope>NUCLEOTIDE SEQUENCE</scope>
    <source>
        <strain evidence="3">FCG-7</strain>
    </source>
</reference>
<dbReference type="Pfam" id="PF13386">
    <property type="entry name" value="DsbD_2"/>
    <property type="match status" value="1"/>
</dbReference>
<organism evidence="3">
    <name type="scientific">Chitinibacter mangrovi</name>
    <dbReference type="NCBI Taxonomy" id="3153927"/>
    <lineage>
        <taxon>Bacteria</taxon>
        <taxon>Pseudomonadati</taxon>
        <taxon>Pseudomonadota</taxon>
        <taxon>Betaproteobacteria</taxon>
        <taxon>Neisseriales</taxon>
        <taxon>Chitinibacteraceae</taxon>
        <taxon>Chitinibacter</taxon>
    </lineage>
</organism>
<feature type="transmembrane region" description="Helical" evidence="1">
    <location>
        <begin position="52"/>
        <end position="73"/>
    </location>
</feature>
<feature type="transmembrane region" description="Helical" evidence="1">
    <location>
        <begin position="79"/>
        <end position="97"/>
    </location>
</feature>
<dbReference type="PANTHER" id="PTHR42208">
    <property type="entry name" value="HEAVY METAL TRANSPORTER-RELATED"/>
    <property type="match status" value="1"/>
</dbReference>
<protein>
    <submittedName>
        <fullName evidence="3">Sulfite exporter TauE/SafE family protein</fullName>
    </submittedName>
</protein>
<feature type="transmembrane region" description="Helical" evidence="1">
    <location>
        <begin position="130"/>
        <end position="150"/>
    </location>
</feature>